<protein>
    <recommendedName>
        <fullName evidence="1">Ribulose bisphosphate carboxylase large subunit C-terminal domain-containing protein</fullName>
    </recommendedName>
</protein>
<comment type="caution">
    <text evidence="2">The sequence shown here is derived from an EMBL/GenBank/DDBJ whole genome shotgun (WGS) entry which is preliminary data.</text>
</comment>
<dbReference type="GO" id="GO:0000287">
    <property type="term" value="F:magnesium ion binding"/>
    <property type="evidence" value="ECO:0007669"/>
    <property type="project" value="InterPro"/>
</dbReference>
<dbReference type="PANTHER" id="PTHR42704">
    <property type="entry name" value="RIBULOSE BISPHOSPHATE CARBOXYLASE"/>
    <property type="match status" value="1"/>
</dbReference>
<dbReference type="AlphaFoldDB" id="A0A7J8TBA9"/>
<dbReference type="InterPro" id="IPR000685">
    <property type="entry name" value="RuBisCO_lsu_C"/>
</dbReference>
<reference evidence="2 3" key="1">
    <citation type="journal article" date="2019" name="Genome Biol. Evol.">
        <title>Insights into the evolution of the New World diploid cottons (Gossypium, subgenus Houzingenia) based on genome sequencing.</title>
        <authorList>
            <person name="Grover C.E."/>
            <person name="Arick M.A. 2nd"/>
            <person name="Thrash A."/>
            <person name="Conover J.L."/>
            <person name="Sanders W.S."/>
            <person name="Peterson D.G."/>
            <person name="Frelichowski J.E."/>
            <person name="Scheffler J.A."/>
            <person name="Scheffler B.E."/>
            <person name="Wendel J.F."/>
        </authorList>
    </citation>
    <scope>NUCLEOTIDE SEQUENCE [LARGE SCALE GENOMIC DNA]</scope>
    <source>
        <strain evidence="2">27</strain>
        <tissue evidence="2">Leaf</tissue>
    </source>
</reference>
<dbReference type="InterPro" id="IPR033966">
    <property type="entry name" value="RuBisCO"/>
</dbReference>
<dbReference type="Pfam" id="PF00016">
    <property type="entry name" value="RuBisCO_large"/>
    <property type="match status" value="1"/>
</dbReference>
<gene>
    <name evidence="2" type="ORF">Godav_025560</name>
</gene>
<accession>A0A7J8TBA9</accession>
<keyword evidence="3" id="KW-1185">Reference proteome</keyword>
<dbReference type="Proteomes" id="UP000593561">
    <property type="component" value="Unassembled WGS sequence"/>
</dbReference>
<name>A0A7J8TBA9_GOSDV</name>
<evidence type="ECO:0000259" key="1">
    <source>
        <dbReference type="Pfam" id="PF00016"/>
    </source>
</evidence>
<organism evidence="2 3">
    <name type="scientific">Gossypium davidsonii</name>
    <name type="common">Davidson's cotton</name>
    <name type="synonym">Gossypium klotzschianum subsp. davidsonii</name>
    <dbReference type="NCBI Taxonomy" id="34287"/>
    <lineage>
        <taxon>Eukaryota</taxon>
        <taxon>Viridiplantae</taxon>
        <taxon>Streptophyta</taxon>
        <taxon>Embryophyta</taxon>
        <taxon>Tracheophyta</taxon>
        <taxon>Spermatophyta</taxon>
        <taxon>Magnoliopsida</taxon>
        <taxon>eudicotyledons</taxon>
        <taxon>Gunneridae</taxon>
        <taxon>Pentapetalae</taxon>
        <taxon>rosids</taxon>
        <taxon>malvids</taxon>
        <taxon>Malvales</taxon>
        <taxon>Malvaceae</taxon>
        <taxon>Malvoideae</taxon>
        <taxon>Gossypium</taxon>
    </lineage>
</organism>
<dbReference type="InterPro" id="IPR036376">
    <property type="entry name" value="RuBisCO_lsu_C_sf"/>
</dbReference>
<evidence type="ECO:0000313" key="3">
    <source>
        <dbReference type="Proteomes" id="UP000593561"/>
    </source>
</evidence>
<dbReference type="GO" id="GO:0016984">
    <property type="term" value="F:ribulose-bisphosphate carboxylase activity"/>
    <property type="evidence" value="ECO:0007669"/>
    <property type="project" value="InterPro"/>
</dbReference>
<dbReference type="PANTHER" id="PTHR42704:SF15">
    <property type="entry name" value="RIBULOSE BISPHOSPHATE CARBOXYLASE LARGE CHAIN"/>
    <property type="match status" value="1"/>
</dbReference>
<dbReference type="Gene3D" id="3.20.20.110">
    <property type="entry name" value="Ribulose bisphosphate carboxylase, large subunit, C-terminal domain"/>
    <property type="match status" value="2"/>
</dbReference>
<sequence>MRWRDHFLFCAEVIYKSQAKTGEIKGRYLNATAGTCEEMIKRVVRARELGVPIIMHNYLTASGVIHVWHMLALIEIFGDDFVLQFGGGTLGHPWGNTLGAIANRVALEACVQARNEGHDLACEGNEIIREASK</sequence>
<proteinExistence type="predicted"/>
<feature type="domain" description="Ribulose bisphosphate carboxylase large subunit C-terminal" evidence="1">
    <location>
        <begin position="61"/>
        <end position="121"/>
    </location>
</feature>
<dbReference type="SUPFAM" id="SSF51649">
    <property type="entry name" value="RuBisCo, C-terminal domain"/>
    <property type="match status" value="1"/>
</dbReference>
<dbReference type="EMBL" id="JABFAC010241939">
    <property type="protein sequence ID" value="MBA0635469.1"/>
    <property type="molecule type" value="Genomic_DNA"/>
</dbReference>
<evidence type="ECO:0000313" key="2">
    <source>
        <dbReference type="EMBL" id="MBA0635469.1"/>
    </source>
</evidence>